<dbReference type="InterPro" id="IPR027417">
    <property type="entry name" value="P-loop_NTPase"/>
</dbReference>
<evidence type="ECO:0000313" key="3">
    <source>
        <dbReference type="Proteomes" id="UP000645612"/>
    </source>
</evidence>
<sequence length="282" mass="30906">MARPTGPITVCVINLKGGVGKSTISTLLARHAFTFKKSDVLAIDLDPQANLSQALMRNGYREFLRGRRPSIVEIFNGYLPPSAGGAKPGKLPDAAAVETIREVDGRSLQLVPSRFDFADNLTNALRPDPKVLAKYLAGNFSEKDLIIIDCAPTESILTRAAYHASGKVLVPVKPEYFATVGFPLLNRSLEDFRHQNPAQTIEVAGVVINNAFYDGGNNGGPEKLAAMADIKSEATKNNWPIFDNELPFSRGFPKMMRGDYSYRGNSVQFKYFANEFFNSIGL</sequence>
<dbReference type="CDD" id="cd02042">
    <property type="entry name" value="ParAB_family"/>
    <property type="match status" value="1"/>
</dbReference>
<dbReference type="AlphaFoldDB" id="A0A8I1DSG2"/>
<dbReference type="InterPro" id="IPR025669">
    <property type="entry name" value="AAA_dom"/>
</dbReference>
<evidence type="ECO:0000259" key="1">
    <source>
        <dbReference type="Pfam" id="PF13614"/>
    </source>
</evidence>
<dbReference type="EMBL" id="JAEDXG010000059">
    <property type="protein sequence ID" value="MBH9702071.1"/>
    <property type="molecule type" value="Genomic_DNA"/>
</dbReference>
<accession>A0A8I1DSG2</accession>
<organism evidence="2 3">
    <name type="scientific">Burkholderia cepacia</name>
    <name type="common">Pseudomonas cepacia</name>
    <dbReference type="NCBI Taxonomy" id="292"/>
    <lineage>
        <taxon>Bacteria</taxon>
        <taxon>Pseudomonadati</taxon>
        <taxon>Pseudomonadota</taxon>
        <taxon>Betaproteobacteria</taxon>
        <taxon>Burkholderiales</taxon>
        <taxon>Burkholderiaceae</taxon>
        <taxon>Burkholderia</taxon>
        <taxon>Burkholderia cepacia complex</taxon>
    </lineage>
</organism>
<dbReference type="InterPro" id="IPR050678">
    <property type="entry name" value="DNA_Partitioning_ATPase"/>
</dbReference>
<dbReference type="Proteomes" id="UP000645612">
    <property type="component" value="Unassembled WGS sequence"/>
</dbReference>
<proteinExistence type="predicted"/>
<dbReference type="PANTHER" id="PTHR13696:SF52">
    <property type="entry name" value="PARA FAMILY PROTEIN CT_582"/>
    <property type="match status" value="1"/>
</dbReference>
<dbReference type="Gene3D" id="3.40.50.300">
    <property type="entry name" value="P-loop containing nucleotide triphosphate hydrolases"/>
    <property type="match status" value="1"/>
</dbReference>
<protein>
    <submittedName>
        <fullName evidence="2">ParA family protein</fullName>
    </submittedName>
</protein>
<dbReference type="SUPFAM" id="SSF52540">
    <property type="entry name" value="P-loop containing nucleoside triphosphate hydrolases"/>
    <property type="match status" value="1"/>
</dbReference>
<comment type="caution">
    <text evidence="2">The sequence shown here is derived from an EMBL/GenBank/DDBJ whole genome shotgun (WGS) entry which is preliminary data.</text>
</comment>
<dbReference type="PANTHER" id="PTHR13696">
    <property type="entry name" value="P-LOOP CONTAINING NUCLEOSIDE TRIPHOSPHATE HYDROLASE"/>
    <property type="match status" value="1"/>
</dbReference>
<reference evidence="2" key="1">
    <citation type="submission" date="2020-12" db="EMBL/GenBank/DDBJ databases">
        <title>Burkholderia cepacia complex in Mexico.</title>
        <authorList>
            <person name="Estrada P."/>
        </authorList>
    </citation>
    <scope>NUCLEOTIDE SEQUENCE</scope>
    <source>
        <strain evidence="2">871</strain>
    </source>
</reference>
<name>A0A8I1DSG2_BURCE</name>
<dbReference type="RefSeq" id="WP_176131725.1">
    <property type="nucleotide sequence ID" value="NZ_CADDZZ010000032.1"/>
</dbReference>
<evidence type="ECO:0000313" key="2">
    <source>
        <dbReference type="EMBL" id="MBH9702071.1"/>
    </source>
</evidence>
<gene>
    <name evidence="2" type="ORF">JAO13_37135</name>
</gene>
<feature type="domain" description="AAA" evidence="1">
    <location>
        <begin position="9"/>
        <end position="195"/>
    </location>
</feature>
<dbReference type="Pfam" id="PF13614">
    <property type="entry name" value="AAA_31"/>
    <property type="match status" value="1"/>
</dbReference>